<dbReference type="InterPro" id="IPR050578">
    <property type="entry name" value="MARVEL-CKLF_proteins"/>
</dbReference>
<dbReference type="Proteomes" id="UP001283361">
    <property type="component" value="Unassembled WGS sequence"/>
</dbReference>
<comment type="caution">
    <text evidence="9">The sequence shown here is derived from an EMBL/GenBank/DDBJ whole genome shotgun (WGS) entry which is preliminary data.</text>
</comment>
<feature type="compositionally biased region" description="Low complexity" evidence="6">
    <location>
        <begin position="31"/>
        <end position="53"/>
    </location>
</feature>
<comment type="subcellular location">
    <subcellularLocation>
        <location evidence="1">Membrane</location>
        <topology evidence="1">Multi-pass membrane protein</topology>
    </subcellularLocation>
</comment>
<dbReference type="Pfam" id="PF01284">
    <property type="entry name" value="MARVEL"/>
    <property type="match status" value="1"/>
</dbReference>
<dbReference type="EMBL" id="JAWDGP010003868">
    <property type="protein sequence ID" value="KAK3770085.1"/>
    <property type="molecule type" value="Genomic_DNA"/>
</dbReference>
<feature type="transmembrane region" description="Helical" evidence="7">
    <location>
        <begin position="198"/>
        <end position="231"/>
    </location>
</feature>
<dbReference type="PANTHER" id="PTHR22776">
    <property type="entry name" value="MARVEL-CONTAINING POTENTIAL LIPID RAFT-ASSOCIATED PROTEIN"/>
    <property type="match status" value="1"/>
</dbReference>
<feature type="compositionally biased region" description="Polar residues" evidence="6">
    <location>
        <begin position="89"/>
        <end position="99"/>
    </location>
</feature>
<accession>A0AAE1DHK4</accession>
<feature type="transmembrane region" description="Helical" evidence="7">
    <location>
        <begin position="282"/>
        <end position="302"/>
    </location>
</feature>
<feature type="region of interest" description="Disordered" evidence="6">
    <location>
        <begin position="1"/>
        <end position="20"/>
    </location>
</feature>
<feature type="transmembrane region" description="Helical" evidence="7">
    <location>
        <begin position="151"/>
        <end position="178"/>
    </location>
</feature>
<dbReference type="PANTHER" id="PTHR22776:SF49">
    <property type="entry name" value="MARVEL DOMAIN-CONTAINING PROTEIN"/>
    <property type="match status" value="1"/>
</dbReference>
<evidence type="ECO:0000256" key="3">
    <source>
        <dbReference type="ARBA" id="ARBA00022989"/>
    </source>
</evidence>
<evidence type="ECO:0000313" key="10">
    <source>
        <dbReference type="Proteomes" id="UP001283361"/>
    </source>
</evidence>
<reference evidence="9" key="1">
    <citation type="journal article" date="2023" name="G3 (Bethesda)">
        <title>A reference genome for the long-term kleptoplast-retaining sea slug Elysia crispata morphotype clarki.</title>
        <authorList>
            <person name="Eastman K.E."/>
            <person name="Pendleton A.L."/>
            <person name="Shaikh M.A."/>
            <person name="Suttiyut T."/>
            <person name="Ogas R."/>
            <person name="Tomko P."/>
            <person name="Gavelis G."/>
            <person name="Widhalm J.R."/>
            <person name="Wisecaver J.H."/>
        </authorList>
    </citation>
    <scope>NUCLEOTIDE SEQUENCE</scope>
    <source>
        <strain evidence="9">ECLA1</strain>
    </source>
</reference>
<protein>
    <recommendedName>
        <fullName evidence="8">MARVEL domain-containing protein</fullName>
    </recommendedName>
</protein>
<name>A0AAE1DHK4_9GAST</name>
<gene>
    <name evidence="9" type="ORF">RRG08_040992</name>
</gene>
<evidence type="ECO:0000256" key="7">
    <source>
        <dbReference type="SAM" id="Phobius"/>
    </source>
</evidence>
<dbReference type="InterPro" id="IPR008253">
    <property type="entry name" value="Marvel"/>
</dbReference>
<keyword evidence="3 7" id="KW-1133">Transmembrane helix</keyword>
<evidence type="ECO:0000259" key="8">
    <source>
        <dbReference type="PROSITE" id="PS51225"/>
    </source>
</evidence>
<keyword evidence="10" id="KW-1185">Reference proteome</keyword>
<evidence type="ECO:0000313" key="9">
    <source>
        <dbReference type="EMBL" id="KAK3770085.1"/>
    </source>
</evidence>
<dbReference type="GO" id="GO:0016020">
    <property type="term" value="C:membrane"/>
    <property type="evidence" value="ECO:0007669"/>
    <property type="project" value="UniProtKB-SubCell"/>
</dbReference>
<feature type="region of interest" description="Disordered" evidence="6">
    <location>
        <begin position="84"/>
        <end position="140"/>
    </location>
</feature>
<sequence length="322" mass="35989">MTDQEAITSFREDDDGDLLRSELVTTPDNATLSEELSRFSSSPSQSQSSSCTSITNPFYDGPANPAPSLPVMSAPSAALSISVAHDTSPRQQAIRSNPSVDHVTGSRRISRASGRESSYTGYFPEEDEEEEDHRHPGTLARQESKLQQRVILVWNFGYLATCGGFLQVLQLVMTLATLSCLTSAGREEGGLLNLPLSWHFRIMIFVLVLTLLITMATLFGHLTSLITVLGLEWICFDMVVYSLFAFLFLVGSSLVASAFDFYQKMNTGVSRETINQLMTSVILGYVLMLLHGVTAFLSYRRWKIQYRLYQRRKLIEEDEIDL</sequence>
<feature type="transmembrane region" description="Helical" evidence="7">
    <location>
        <begin position="238"/>
        <end position="262"/>
    </location>
</feature>
<dbReference type="PROSITE" id="PS51225">
    <property type="entry name" value="MARVEL"/>
    <property type="match status" value="1"/>
</dbReference>
<evidence type="ECO:0000256" key="4">
    <source>
        <dbReference type="ARBA" id="ARBA00023136"/>
    </source>
</evidence>
<keyword evidence="4 5" id="KW-0472">Membrane</keyword>
<feature type="domain" description="MARVEL" evidence="8">
    <location>
        <begin position="158"/>
        <end position="303"/>
    </location>
</feature>
<evidence type="ECO:0000256" key="2">
    <source>
        <dbReference type="ARBA" id="ARBA00022692"/>
    </source>
</evidence>
<dbReference type="AlphaFoldDB" id="A0AAE1DHK4"/>
<evidence type="ECO:0000256" key="1">
    <source>
        <dbReference type="ARBA" id="ARBA00004141"/>
    </source>
</evidence>
<evidence type="ECO:0000256" key="6">
    <source>
        <dbReference type="SAM" id="MobiDB-lite"/>
    </source>
</evidence>
<feature type="region of interest" description="Disordered" evidence="6">
    <location>
        <begin position="25"/>
        <end position="71"/>
    </location>
</feature>
<proteinExistence type="predicted"/>
<keyword evidence="2 5" id="KW-0812">Transmembrane</keyword>
<organism evidence="9 10">
    <name type="scientific">Elysia crispata</name>
    <name type="common">lettuce slug</name>
    <dbReference type="NCBI Taxonomy" id="231223"/>
    <lineage>
        <taxon>Eukaryota</taxon>
        <taxon>Metazoa</taxon>
        <taxon>Spiralia</taxon>
        <taxon>Lophotrochozoa</taxon>
        <taxon>Mollusca</taxon>
        <taxon>Gastropoda</taxon>
        <taxon>Heterobranchia</taxon>
        <taxon>Euthyneura</taxon>
        <taxon>Panpulmonata</taxon>
        <taxon>Sacoglossa</taxon>
        <taxon>Placobranchoidea</taxon>
        <taxon>Plakobranchidae</taxon>
        <taxon>Elysia</taxon>
    </lineage>
</organism>
<evidence type="ECO:0000256" key="5">
    <source>
        <dbReference type="PROSITE-ProRule" id="PRU00581"/>
    </source>
</evidence>